<dbReference type="InterPro" id="IPR006183">
    <property type="entry name" value="Pgluconate_DH"/>
</dbReference>
<organism evidence="13 14">
    <name type="scientific">Anaeramoeba ignava</name>
    <name type="common">Anaerobic marine amoeba</name>
    <dbReference type="NCBI Taxonomy" id="1746090"/>
    <lineage>
        <taxon>Eukaryota</taxon>
        <taxon>Metamonada</taxon>
        <taxon>Anaeramoebidae</taxon>
        <taxon>Anaeramoeba</taxon>
    </lineage>
</organism>
<keyword evidence="6 7" id="KW-0570">Pentose shunt</keyword>
<evidence type="ECO:0000256" key="6">
    <source>
        <dbReference type="ARBA" id="ARBA00023126"/>
    </source>
</evidence>
<comment type="function">
    <text evidence="7">Catalyzes the oxidative decarboxylation of 6-phosphogluconate to ribulose 5-phosphate and CO(2), with concomitant reduction of NADP to NADPH.</text>
</comment>
<dbReference type="Gene3D" id="1.20.5.320">
    <property type="entry name" value="6-Phosphogluconate Dehydrogenase, domain 3"/>
    <property type="match status" value="1"/>
</dbReference>
<name>A0A9Q0LHT6_ANAIG</name>
<feature type="binding site" description="in other chain" evidence="9">
    <location>
        <position position="286"/>
    </location>
    <ligand>
        <name>substrate</name>
        <note>ligand shared between dimeric partners</note>
    </ligand>
</feature>
<evidence type="ECO:0000256" key="4">
    <source>
        <dbReference type="ARBA" id="ARBA00023002"/>
    </source>
</evidence>
<dbReference type="NCBIfam" id="NF006765">
    <property type="entry name" value="PRK09287.1"/>
    <property type="match status" value="1"/>
</dbReference>
<feature type="binding site" evidence="10">
    <location>
        <begin position="31"/>
        <end position="33"/>
    </location>
    <ligand>
        <name>NADP(+)</name>
        <dbReference type="ChEBI" id="CHEBI:58349"/>
    </ligand>
</feature>
<keyword evidence="4 7" id="KW-0560">Oxidoreductase</keyword>
<dbReference type="FunFam" id="3.40.50.720:FF:000007">
    <property type="entry name" value="6-phosphogluconate dehydrogenase, decarboxylating"/>
    <property type="match status" value="1"/>
</dbReference>
<feature type="binding site" evidence="10">
    <location>
        <begin position="72"/>
        <end position="74"/>
    </location>
    <ligand>
        <name>NADP(+)</name>
        <dbReference type="ChEBI" id="CHEBI:58349"/>
    </ligand>
</feature>
<dbReference type="GO" id="GO:0019521">
    <property type="term" value="P:D-gluconate metabolic process"/>
    <property type="evidence" value="ECO:0007669"/>
    <property type="project" value="UniProtKB-KW"/>
</dbReference>
<proteinExistence type="inferred from homology"/>
<feature type="domain" description="6-phosphogluconate dehydrogenase C-terminal" evidence="12">
    <location>
        <begin position="177"/>
        <end position="472"/>
    </location>
</feature>
<evidence type="ECO:0000313" key="14">
    <source>
        <dbReference type="Proteomes" id="UP001149090"/>
    </source>
</evidence>
<protein>
    <recommendedName>
        <fullName evidence="7 11">6-phosphogluconate dehydrogenase, decarboxylating</fullName>
        <ecNumber evidence="7 11">1.1.1.44</ecNumber>
    </recommendedName>
</protein>
<dbReference type="InterPro" id="IPR006113">
    <property type="entry name" value="6PGDH_Gnd/GntZ"/>
</dbReference>
<sequence length="474" mass="52922">MADIGVIGLSTMGGNLALNIERNKFKVAVYNRTYSRTENFMKQNGDKNIVSSEKLEGFVNLLSKPRKIIIMVVAGKPVDSVIEQLLNYLEKGDLIMDCGNSFFEDTERRAIMLEEKGIKFMGVGVSGGEEGALNGPSIMPGGSPEAWNDVKHILELISAKADDGRPCVDYIGPRGAGHYVKSVHNAIEYADMQLIAEAYDILRKVLKLQPQKIAQIFEDWNKGELDSYLIEITSKIFKKIDDKTQKPLVDIVLDKAAQKGTGKWTSQNALNLGAPIPAINSAVVERVISSMKEKRVIASKKLFSGVDEEKAKYSGSPEELIESVRKALYASKINAYAQGMELLLIASEEYKYNLNLGSIASLWRSGCIIRAKFLNLITQAYEEDPKLTNLLLYPYFTNKLKDNLADWRKVIQIAVGLGIPVPAFSSSLAYYDSYRSEFLPANLIQAQRDFFGAHTFKRLDADLNENFHAHWEDK</sequence>
<dbReference type="SMART" id="SM01350">
    <property type="entry name" value="6PGD"/>
    <property type="match status" value="1"/>
</dbReference>
<dbReference type="OMA" id="QALYMGK"/>
<feature type="binding site" evidence="10">
    <location>
        <position position="100"/>
    </location>
    <ligand>
        <name>NADP(+)</name>
        <dbReference type="ChEBI" id="CHEBI:58349"/>
    </ligand>
</feature>
<dbReference type="PANTHER" id="PTHR11811">
    <property type="entry name" value="6-PHOSPHOGLUCONATE DEHYDROGENASE"/>
    <property type="match status" value="1"/>
</dbReference>
<dbReference type="Proteomes" id="UP001149090">
    <property type="component" value="Unassembled WGS sequence"/>
</dbReference>
<keyword evidence="7 11" id="KW-0521">NADP</keyword>
<dbReference type="InterPro" id="IPR006115">
    <property type="entry name" value="6PGDH_NADP-bd"/>
</dbReference>
<dbReference type="InterPro" id="IPR006114">
    <property type="entry name" value="6PGDH_C"/>
</dbReference>
<dbReference type="FunFam" id="1.10.1040.10:FF:000002">
    <property type="entry name" value="6-phosphogluconate dehydrogenase, decarboxylating"/>
    <property type="match status" value="1"/>
</dbReference>
<gene>
    <name evidence="13" type="ORF">M0811_09042</name>
</gene>
<evidence type="ECO:0000256" key="9">
    <source>
        <dbReference type="PIRSR" id="PIRSR000109-2"/>
    </source>
</evidence>
<dbReference type="GO" id="GO:0004616">
    <property type="term" value="F:phosphogluconate dehydrogenase (decarboxylating) activity"/>
    <property type="evidence" value="ECO:0007669"/>
    <property type="project" value="UniProtKB-EC"/>
</dbReference>
<evidence type="ECO:0000256" key="8">
    <source>
        <dbReference type="PIRSR" id="PIRSR000109-1"/>
    </source>
</evidence>
<dbReference type="SUPFAM" id="SSF51735">
    <property type="entry name" value="NAD(P)-binding Rossmann-fold domains"/>
    <property type="match status" value="1"/>
</dbReference>
<feature type="binding site" description="in other chain" evidence="9">
    <location>
        <position position="189"/>
    </location>
    <ligand>
        <name>substrate</name>
        <note>ligand shared between dimeric partners</note>
    </ligand>
</feature>
<evidence type="ECO:0000256" key="2">
    <source>
        <dbReference type="ARBA" id="ARBA00008419"/>
    </source>
</evidence>
<feature type="binding site" evidence="9">
    <location>
        <position position="454"/>
    </location>
    <ligand>
        <name>substrate</name>
        <note>ligand shared between dimeric partners</note>
    </ligand>
</feature>
<evidence type="ECO:0000313" key="13">
    <source>
        <dbReference type="EMBL" id="KAJ5073087.1"/>
    </source>
</evidence>
<dbReference type="PROSITE" id="PS00461">
    <property type="entry name" value="6PGD"/>
    <property type="match status" value="1"/>
</dbReference>
<evidence type="ECO:0000256" key="3">
    <source>
        <dbReference type="ARBA" id="ARBA00011738"/>
    </source>
</evidence>
<feature type="binding site" description="in other chain" evidence="9">
    <location>
        <begin position="184"/>
        <end position="185"/>
    </location>
    <ligand>
        <name>substrate</name>
        <note>ligand shared between dimeric partners</note>
    </ligand>
</feature>
<comment type="catalytic activity">
    <reaction evidence="7 11">
        <text>6-phospho-D-gluconate + NADP(+) = D-ribulose 5-phosphate + CO2 + NADPH</text>
        <dbReference type="Rhea" id="RHEA:10116"/>
        <dbReference type="ChEBI" id="CHEBI:16526"/>
        <dbReference type="ChEBI" id="CHEBI:57783"/>
        <dbReference type="ChEBI" id="CHEBI:58121"/>
        <dbReference type="ChEBI" id="CHEBI:58349"/>
        <dbReference type="ChEBI" id="CHEBI:58759"/>
        <dbReference type="EC" id="1.1.1.44"/>
    </reaction>
</comment>
<accession>A0A9Q0LHT6</accession>
<keyword evidence="14" id="KW-1185">Reference proteome</keyword>
<evidence type="ECO:0000259" key="12">
    <source>
        <dbReference type="SMART" id="SM01350"/>
    </source>
</evidence>
<dbReference type="Gene3D" id="1.10.1040.10">
    <property type="entry name" value="N-(1-d-carboxylethyl)-l-norvaline Dehydrogenase, domain 2"/>
    <property type="match status" value="1"/>
</dbReference>
<feature type="binding site" description="in other chain" evidence="9">
    <location>
        <position position="100"/>
    </location>
    <ligand>
        <name>substrate</name>
        <note>ligand shared between dimeric partners</note>
    </ligand>
</feature>
<dbReference type="SUPFAM" id="SSF48179">
    <property type="entry name" value="6-phosphogluconate dehydrogenase C-terminal domain-like"/>
    <property type="match status" value="1"/>
</dbReference>
<dbReference type="EC" id="1.1.1.44" evidence="7 11"/>
<comment type="pathway">
    <text evidence="1 7 11">Carbohydrate degradation; pentose phosphate pathway; D-ribulose 5-phosphate from D-glucose 6-phosphate (oxidative stage): step 3/3.</text>
</comment>
<evidence type="ECO:0000256" key="5">
    <source>
        <dbReference type="ARBA" id="ARBA00023064"/>
    </source>
</evidence>
<dbReference type="InterPro" id="IPR036291">
    <property type="entry name" value="NAD(P)-bd_dom_sf"/>
</dbReference>
<dbReference type="InterPro" id="IPR006184">
    <property type="entry name" value="6PGdom_BS"/>
</dbReference>
<dbReference type="GO" id="GO:0006098">
    <property type="term" value="P:pentose-phosphate shunt"/>
    <property type="evidence" value="ECO:0007669"/>
    <property type="project" value="UniProtKB-KW"/>
</dbReference>
<comment type="caution">
    <text evidence="13">The sequence shown here is derived from an EMBL/GenBank/DDBJ whole genome shotgun (WGS) entry which is preliminary data.</text>
</comment>
<dbReference type="PRINTS" id="PR00076">
    <property type="entry name" value="6PGDHDRGNASE"/>
</dbReference>
<dbReference type="InterPro" id="IPR013328">
    <property type="entry name" value="6PGD_dom2"/>
</dbReference>
<dbReference type="AlphaFoldDB" id="A0A9Q0LHT6"/>
<keyword evidence="5 11" id="KW-0311">Gluconate utilization</keyword>
<dbReference type="Gene3D" id="3.40.50.720">
    <property type="entry name" value="NAD(P)-binding Rossmann-like Domain"/>
    <property type="match status" value="1"/>
</dbReference>
<feature type="active site" description="Proton acceptor" evidence="8">
    <location>
        <position position="181"/>
    </location>
</feature>
<evidence type="ECO:0000256" key="10">
    <source>
        <dbReference type="PIRSR" id="PIRSR000109-3"/>
    </source>
</evidence>
<evidence type="ECO:0000256" key="7">
    <source>
        <dbReference type="PIRNR" id="PIRNR000109"/>
    </source>
</evidence>
<dbReference type="NCBIfam" id="TIGR00873">
    <property type="entry name" value="gnd"/>
    <property type="match status" value="1"/>
</dbReference>
<dbReference type="PIRSF" id="PIRSF000109">
    <property type="entry name" value="6PGD"/>
    <property type="match status" value="1"/>
</dbReference>
<feature type="binding site" evidence="9">
    <location>
        <position position="448"/>
    </location>
    <ligand>
        <name>substrate</name>
        <note>ligand shared between dimeric partners</note>
    </ligand>
</feature>
<feature type="binding site" evidence="10">
    <location>
        <begin position="8"/>
        <end position="13"/>
    </location>
    <ligand>
        <name>NADP(+)</name>
        <dbReference type="ChEBI" id="CHEBI:58349"/>
    </ligand>
</feature>
<dbReference type="GO" id="GO:0050661">
    <property type="term" value="F:NADP binding"/>
    <property type="evidence" value="ECO:0007669"/>
    <property type="project" value="InterPro"/>
</dbReference>
<evidence type="ECO:0000256" key="1">
    <source>
        <dbReference type="ARBA" id="ARBA00004874"/>
    </source>
</evidence>
<dbReference type="Pfam" id="PF03446">
    <property type="entry name" value="NAD_binding_2"/>
    <property type="match status" value="1"/>
</dbReference>
<dbReference type="Pfam" id="PF00393">
    <property type="entry name" value="6PGD"/>
    <property type="match status" value="1"/>
</dbReference>
<reference evidence="13" key="1">
    <citation type="submission" date="2022-10" db="EMBL/GenBank/DDBJ databases">
        <title>Novel sulphate-reducing endosymbionts in the free-living metamonad Anaeramoeba.</title>
        <authorList>
            <person name="Jerlstrom-Hultqvist J."/>
            <person name="Cepicka I."/>
            <person name="Gallot-Lavallee L."/>
            <person name="Salas-Leiva D."/>
            <person name="Curtis B.A."/>
            <person name="Zahonova K."/>
            <person name="Pipaliya S."/>
            <person name="Dacks J."/>
            <person name="Roger A.J."/>
        </authorList>
    </citation>
    <scope>NUCLEOTIDE SEQUENCE</scope>
    <source>
        <strain evidence="13">BMAN</strain>
    </source>
</reference>
<evidence type="ECO:0000256" key="11">
    <source>
        <dbReference type="RuleBase" id="RU000485"/>
    </source>
</evidence>
<comment type="similarity">
    <text evidence="2 7 11">Belongs to the 6-phosphogluconate dehydrogenase family.</text>
</comment>
<feature type="active site" description="Proton donor" evidence="8">
    <location>
        <position position="188"/>
    </location>
</feature>
<dbReference type="InterPro" id="IPR008927">
    <property type="entry name" value="6-PGluconate_DH-like_C_sf"/>
</dbReference>
<comment type="subunit">
    <text evidence="3 7">Homodimer.</text>
</comment>
<feature type="binding site" description="in other chain" evidence="9">
    <location>
        <position position="259"/>
    </location>
    <ligand>
        <name>substrate</name>
        <note>ligand shared between dimeric partners</note>
    </ligand>
</feature>
<feature type="binding site" description="in other chain" evidence="9">
    <location>
        <begin position="126"/>
        <end position="128"/>
    </location>
    <ligand>
        <name>substrate</name>
        <note>ligand shared between dimeric partners</note>
    </ligand>
</feature>
<dbReference type="EMBL" id="JAPDFW010000077">
    <property type="protein sequence ID" value="KAJ5073087.1"/>
    <property type="molecule type" value="Genomic_DNA"/>
</dbReference>
<dbReference type="OrthoDB" id="434986at2759"/>